<feature type="region of interest" description="Disordered" evidence="2">
    <location>
        <begin position="16"/>
        <end position="83"/>
    </location>
</feature>
<feature type="compositionally biased region" description="Low complexity" evidence="2">
    <location>
        <begin position="289"/>
        <end position="300"/>
    </location>
</feature>
<feature type="coiled-coil region" evidence="1">
    <location>
        <begin position="565"/>
        <end position="592"/>
    </location>
</feature>
<feature type="coiled-coil region" evidence="1">
    <location>
        <begin position="679"/>
        <end position="866"/>
    </location>
</feature>
<protein>
    <submittedName>
        <fullName evidence="3">Uncharacterized protein</fullName>
    </submittedName>
</protein>
<feature type="compositionally biased region" description="Acidic residues" evidence="2">
    <location>
        <begin position="384"/>
        <end position="394"/>
    </location>
</feature>
<feature type="compositionally biased region" description="Low complexity" evidence="2">
    <location>
        <begin position="152"/>
        <end position="165"/>
    </location>
</feature>
<feature type="region of interest" description="Disordered" evidence="2">
    <location>
        <begin position="286"/>
        <end position="410"/>
    </location>
</feature>
<feature type="region of interest" description="Disordered" evidence="2">
    <location>
        <begin position="440"/>
        <end position="461"/>
    </location>
</feature>
<accession>A0A7S3Q9A7</accession>
<feature type="coiled-coil region" evidence="1">
    <location>
        <begin position="984"/>
        <end position="1015"/>
    </location>
</feature>
<organism evidence="3">
    <name type="scientific">Chaetoceros debilis</name>
    <dbReference type="NCBI Taxonomy" id="122233"/>
    <lineage>
        <taxon>Eukaryota</taxon>
        <taxon>Sar</taxon>
        <taxon>Stramenopiles</taxon>
        <taxon>Ochrophyta</taxon>
        <taxon>Bacillariophyta</taxon>
        <taxon>Coscinodiscophyceae</taxon>
        <taxon>Chaetocerotophycidae</taxon>
        <taxon>Chaetocerotales</taxon>
        <taxon>Chaetocerotaceae</taxon>
        <taxon>Chaetoceros</taxon>
    </lineage>
</organism>
<name>A0A7S3Q9A7_9STRA</name>
<keyword evidence="1" id="KW-0175">Coiled coil</keyword>
<gene>
    <name evidence="3" type="ORF">CDEB00056_LOCUS14747</name>
</gene>
<dbReference type="AlphaFoldDB" id="A0A7S3Q9A7"/>
<feature type="compositionally biased region" description="Polar residues" evidence="2">
    <location>
        <begin position="322"/>
        <end position="334"/>
    </location>
</feature>
<dbReference type="EMBL" id="HBIO01019167">
    <property type="protein sequence ID" value="CAE0469894.1"/>
    <property type="molecule type" value="Transcribed_RNA"/>
</dbReference>
<sequence length="1180" mass="132643">MERFIDAACVTEDNLFERAGVSEKKEGGRSSPPFSLDSFGFPSVANTEHRSSSSSSRRSNSKSSMTRSGSNKKEKKDWAQRQIAHAYEEHSSIIKKLRTELDESKWREKALLEQFSLKFKELKRTTSSTSLSAGGDRGGSSGSGIIRRNDKSSNSSDLSLHSSGSFDHEMPMDEMAHIARRERSERTMEHIEQKRKMEAFKRKADSDINKLRIKNQAQVREIEIALKLKVAEIERIKKKAQDVVQERNYYKKQSEVISLISASPNQHGRGRGHEHEALSPAAISMGESTADGTFDTDTTGSPVHSFTNMSVPQSEDDGQGQGASLLTHRNSKVTPLQRLRAANARKGNPRTPMAEINPLGSITATQPISPITPQISDTKKSQDHDDDEDEDDDSADPKTPSSRPSRLTKLFDAMTTPNYVSFEKIAQAIEILVVEDDNEYDGESHNNEDTKSSECSSSKSLEDLKLEQEEKKLVLSIKKIFEKSTQGHIDLIDSLQHELQETNIELEMGESKASDLAQNLEKRNDLISDLENELSIVNDSAKNTDALYGMLQMVADDQKTNIVDYTAWKETMKKMEIERETLRTENADSQMEHDAAISAIQRVMADVTAEKEQVVEEMVSKISSLATENTLLKKAIDPSCDSLDRTTVSVNEEELLNLRKNAKRCATLDEQITAVRYELDNANVQNEQLRQHITELKLSEEENQSLREELMIAQETLQLRKEESNNQMNELEVSNDDMSSLIESMKEQMSQKEEIREKLLPEMIEQERTISALLKEIEGKQEKITHLEADLDTAAEVLQTAKTVHAREQRLEDELTDLRLLLEKEMAEKGMLKKEVNSQKDLEAKLKSLRMEIIEMKEEKLTLKTKVQVAETSLERSNRIMSLMQETSDTEGTACQAVLDLKEQLREEQDLHDQLNQLCSNDGHMIVQKLSRKVHTTLCLLETGVLGVSGRANKTSLSKFDFSVGTSPKEELLERSLKIQRVENDRIRKNIAEIKSAKDEESNAFETELQSLKAQFKMQIAMAGRKDEEIKTLRAGLKDSQCGYISDDDSDSEAGGDVGVASASLAIHVSKKSADEGIASMCSKLQEEKEKAEQNAKENAESLANAKLIISSIETSNKTMVSDLKLRLNESNAVIVSLLDQNKKYEQSSKQVQNELEQLRTAKKQIESELQSSPKKEMEG</sequence>
<feature type="compositionally biased region" description="Low complexity" evidence="2">
    <location>
        <begin position="52"/>
        <end position="69"/>
    </location>
</feature>
<evidence type="ECO:0000256" key="1">
    <source>
        <dbReference type="SAM" id="Coils"/>
    </source>
</evidence>
<reference evidence="3" key="1">
    <citation type="submission" date="2021-01" db="EMBL/GenBank/DDBJ databases">
        <authorList>
            <person name="Corre E."/>
            <person name="Pelletier E."/>
            <person name="Niang G."/>
            <person name="Scheremetjew M."/>
            <person name="Finn R."/>
            <person name="Kale V."/>
            <person name="Holt S."/>
            <person name="Cochrane G."/>
            <person name="Meng A."/>
            <person name="Brown T."/>
            <person name="Cohen L."/>
        </authorList>
    </citation>
    <scope>NUCLEOTIDE SEQUENCE</scope>
    <source>
        <strain evidence="3">MM31A-1</strain>
    </source>
</reference>
<proteinExistence type="predicted"/>
<feature type="coiled-coil region" evidence="1">
    <location>
        <begin position="492"/>
        <end position="533"/>
    </location>
</feature>
<feature type="compositionally biased region" description="Polar residues" evidence="2">
    <location>
        <begin position="301"/>
        <end position="313"/>
    </location>
</feature>
<feature type="coiled-coil region" evidence="1">
    <location>
        <begin position="1135"/>
        <end position="1172"/>
    </location>
</feature>
<evidence type="ECO:0000313" key="3">
    <source>
        <dbReference type="EMBL" id="CAE0469894.1"/>
    </source>
</evidence>
<feature type="compositionally biased region" description="Basic and acidic residues" evidence="2">
    <location>
        <begin position="442"/>
        <end position="452"/>
    </location>
</feature>
<evidence type="ECO:0000256" key="2">
    <source>
        <dbReference type="SAM" id="MobiDB-lite"/>
    </source>
</evidence>
<feature type="compositionally biased region" description="Polar residues" evidence="2">
    <location>
        <begin position="360"/>
        <end position="376"/>
    </location>
</feature>
<feature type="region of interest" description="Disordered" evidence="2">
    <location>
        <begin position="126"/>
        <end position="171"/>
    </location>
</feature>